<organism evidence="2 3">
    <name type="scientific">Periconia macrospinosa</name>
    <dbReference type="NCBI Taxonomy" id="97972"/>
    <lineage>
        <taxon>Eukaryota</taxon>
        <taxon>Fungi</taxon>
        <taxon>Dikarya</taxon>
        <taxon>Ascomycota</taxon>
        <taxon>Pezizomycotina</taxon>
        <taxon>Dothideomycetes</taxon>
        <taxon>Pleosporomycetidae</taxon>
        <taxon>Pleosporales</taxon>
        <taxon>Massarineae</taxon>
        <taxon>Periconiaceae</taxon>
        <taxon>Periconia</taxon>
    </lineage>
</organism>
<name>A0A2V1E305_9PLEO</name>
<dbReference type="AlphaFoldDB" id="A0A2V1E305"/>
<accession>A0A2V1E305</accession>
<dbReference type="EMBL" id="KZ805317">
    <property type="protein sequence ID" value="PVI04918.1"/>
    <property type="molecule type" value="Genomic_DNA"/>
</dbReference>
<dbReference type="OrthoDB" id="3789666at2759"/>
<sequence length="622" mass="70274">MPQGLVGTKNVVLQILSHITKIACHKILNCIRLFLSTHCTDPYVRRHFGSFLLIPKTSNFHYSVPLGWEKGKIEVVIGEEVKGVTEEEAKAAIGEEAEAEVKVAIEEEASEVNGHDISTCRRIQDNSNRVDKNQKWDKSKQNNTGGDRQQGSYGPCLKCGMRGHNQWTCLADEVPEGEECSCGCKYHRNTNACPWNNDPDKRDADITKRSGKICQWCKDAGDGSHSFDECKGPAEFRRALTRTIHRAYDSIKWCWHCSNTNHFTAACTSNSAEQGKSKWNIQITQIIDDWVNNIRDSALKAYREDESNALLLTDSQRPPKPEEYKWCILCEEFGHFAKQNPNGACDMTKFEARCPPKFRNQLNALNNDVIMVSPTRTTRSTFSQWGSSSKFPTAQVVHSMPAVCESCNQRIGDWKLPYNTFQTNIIQCLKCGRENKHPHVPRQDNNLEWFKIAANMMSGQAGKTKLTKKQKIDAIMGDTYKKRPSWALSKQLAIKTWPDKQPVYNDQRSLKAKSPVFATHPTLGNGYYFNEPGNFQEYFPATKFKLTNDMMITALDQSAPINRAGRLGMELRCNTCGAKGVVVDDENDLVMCGTDAWCTIGVFSSSDRCRGLFGFNLWIKEV</sequence>
<evidence type="ECO:0000256" key="1">
    <source>
        <dbReference type="SAM" id="MobiDB-lite"/>
    </source>
</evidence>
<dbReference type="Proteomes" id="UP000244855">
    <property type="component" value="Unassembled WGS sequence"/>
</dbReference>
<proteinExistence type="predicted"/>
<feature type="compositionally biased region" description="Polar residues" evidence="1">
    <location>
        <begin position="141"/>
        <end position="150"/>
    </location>
</feature>
<reference evidence="2 3" key="1">
    <citation type="journal article" date="2018" name="Sci. Rep.">
        <title>Comparative genomics provides insights into the lifestyle and reveals functional heterogeneity of dark septate endophytic fungi.</title>
        <authorList>
            <person name="Knapp D.G."/>
            <person name="Nemeth J.B."/>
            <person name="Barry K."/>
            <person name="Hainaut M."/>
            <person name="Henrissat B."/>
            <person name="Johnson J."/>
            <person name="Kuo A."/>
            <person name="Lim J.H.P."/>
            <person name="Lipzen A."/>
            <person name="Nolan M."/>
            <person name="Ohm R.A."/>
            <person name="Tamas L."/>
            <person name="Grigoriev I.V."/>
            <person name="Spatafora J.W."/>
            <person name="Nagy L.G."/>
            <person name="Kovacs G.M."/>
        </authorList>
    </citation>
    <scope>NUCLEOTIDE SEQUENCE [LARGE SCALE GENOMIC DNA]</scope>
    <source>
        <strain evidence="2 3">DSE2036</strain>
    </source>
</reference>
<evidence type="ECO:0000313" key="2">
    <source>
        <dbReference type="EMBL" id="PVI04918.1"/>
    </source>
</evidence>
<gene>
    <name evidence="2" type="ORF">DM02DRAFT_651093</name>
</gene>
<feature type="compositionally biased region" description="Basic and acidic residues" evidence="1">
    <location>
        <begin position="128"/>
        <end position="140"/>
    </location>
</feature>
<feature type="region of interest" description="Disordered" evidence="1">
    <location>
        <begin position="128"/>
        <end position="150"/>
    </location>
</feature>
<keyword evidence="3" id="KW-1185">Reference proteome</keyword>
<protein>
    <submittedName>
        <fullName evidence="2">Uncharacterized protein</fullName>
    </submittedName>
</protein>
<evidence type="ECO:0000313" key="3">
    <source>
        <dbReference type="Proteomes" id="UP000244855"/>
    </source>
</evidence>